<name>A0A835CIJ9_9FABA</name>
<feature type="compositionally biased region" description="Gly residues" evidence="1">
    <location>
        <begin position="31"/>
        <end position="40"/>
    </location>
</feature>
<proteinExistence type="predicted"/>
<keyword evidence="3" id="KW-1185">Reference proteome</keyword>
<evidence type="ECO:0000313" key="2">
    <source>
        <dbReference type="EMBL" id="KAF7841290.1"/>
    </source>
</evidence>
<gene>
    <name evidence="2" type="ORF">G2W53_003588</name>
</gene>
<comment type="caution">
    <text evidence="2">The sequence shown here is derived from an EMBL/GenBank/DDBJ whole genome shotgun (WGS) entry which is preliminary data.</text>
</comment>
<feature type="region of interest" description="Disordered" evidence="1">
    <location>
        <begin position="1"/>
        <end position="40"/>
    </location>
</feature>
<dbReference type="AlphaFoldDB" id="A0A835CIJ9"/>
<evidence type="ECO:0000256" key="1">
    <source>
        <dbReference type="SAM" id="MobiDB-lite"/>
    </source>
</evidence>
<accession>A0A835CIJ9</accession>
<protein>
    <submittedName>
        <fullName evidence="2">Uncharacterized protein</fullName>
    </submittedName>
</protein>
<organism evidence="2 3">
    <name type="scientific">Senna tora</name>
    <dbReference type="NCBI Taxonomy" id="362788"/>
    <lineage>
        <taxon>Eukaryota</taxon>
        <taxon>Viridiplantae</taxon>
        <taxon>Streptophyta</taxon>
        <taxon>Embryophyta</taxon>
        <taxon>Tracheophyta</taxon>
        <taxon>Spermatophyta</taxon>
        <taxon>Magnoliopsida</taxon>
        <taxon>eudicotyledons</taxon>
        <taxon>Gunneridae</taxon>
        <taxon>Pentapetalae</taxon>
        <taxon>rosids</taxon>
        <taxon>fabids</taxon>
        <taxon>Fabales</taxon>
        <taxon>Fabaceae</taxon>
        <taxon>Caesalpinioideae</taxon>
        <taxon>Cassia clade</taxon>
        <taxon>Senna</taxon>
    </lineage>
</organism>
<evidence type="ECO:0000313" key="3">
    <source>
        <dbReference type="Proteomes" id="UP000634136"/>
    </source>
</evidence>
<dbReference type="Proteomes" id="UP000634136">
    <property type="component" value="Unassembled WGS sequence"/>
</dbReference>
<dbReference type="EMBL" id="JAAIUW010000002">
    <property type="protein sequence ID" value="KAF7841290.1"/>
    <property type="molecule type" value="Genomic_DNA"/>
</dbReference>
<reference evidence="2" key="1">
    <citation type="submission" date="2020-09" db="EMBL/GenBank/DDBJ databases">
        <title>Genome-Enabled Discovery of Anthraquinone Biosynthesis in Senna tora.</title>
        <authorList>
            <person name="Kang S.-H."/>
            <person name="Pandey R.P."/>
            <person name="Lee C.-M."/>
            <person name="Sim J.-S."/>
            <person name="Jeong J.-T."/>
            <person name="Choi B.-S."/>
            <person name="Jung M."/>
            <person name="Ginzburg D."/>
            <person name="Zhao K."/>
            <person name="Won S.Y."/>
            <person name="Oh T.-J."/>
            <person name="Yu Y."/>
            <person name="Kim N.-H."/>
            <person name="Lee O.R."/>
            <person name="Lee T.-H."/>
            <person name="Bashyal P."/>
            <person name="Kim T.-S."/>
            <person name="Lee W.-H."/>
            <person name="Kawkins C."/>
            <person name="Kim C.-K."/>
            <person name="Kim J.S."/>
            <person name="Ahn B.O."/>
            <person name="Rhee S.Y."/>
            <person name="Sohng J.K."/>
        </authorList>
    </citation>
    <scope>NUCLEOTIDE SEQUENCE</scope>
    <source>
        <tissue evidence="2">Leaf</tissue>
    </source>
</reference>
<sequence length="40" mass="4118">MMEAGSTEVHFARDWPATYLNGDGDNDGGMWRTGGGSGGG</sequence>